<organism evidence="1 2">
    <name type="scientific">Chaetomium tenue</name>
    <dbReference type="NCBI Taxonomy" id="1854479"/>
    <lineage>
        <taxon>Eukaryota</taxon>
        <taxon>Fungi</taxon>
        <taxon>Dikarya</taxon>
        <taxon>Ascomycota</taxon>
        <taxon>Pezizomycotina</taxon>
        <taxon>Sordariomycetes</taxon>
        <taxon>Sordariomycetidae</taxon>
        <taxon>Sordariales</taxon>
        <taxon>Chaetomiaceae</taxon>
        <taxon>Chaetomium</taxon>
    </lineage>
</organism>
<gene>
    <name evidence="1" type="ORF">F5144DRAFT_550420</name>
</gene>
<sequence>MAVIITEPACFTSTVVVGMEPEIGDVPRIIKITAFSGLGFEANSASLIRFNGVGGSRWPVGTDRVALKIFVRTIAQIHVPLRTTTPRATQYRALSTQPNRAHTQQTSSILATAPRALHTSCARDRAWQAPKPFQRRGGGRSVQNNPLANSHASEPVANDPFKQLSQNDYARPTARPQPYRSKTGDSGGREQRYKPAGGARKPRRPNPESNTRGGNWAEPNTKEPWRVQKEALAKKFPEGWKPRKKLSPDALVGIRMLHQQFPDEYTTETLAQKFEVSPEAIRRILRSNWVSDPEKEVERQERWHNRGKQVWTKWAALGKKPPRKWRAEGIVRDPIWNTPRGPNQKDKTARAEAQRREAQRRLASGMMG</sequence>
<reference evidence="1 2" key="1">
    <citation type="journal article" date="2021" name="Nat. Commun.">
        <title>Genetic determinants of endophytism in the Arabidopsis root mycobiome.</title>
        <authorList>
            <person name="Mesny F."/>
            <person name="Miyauchi S."/>
            <person name="Thiergart T."/>
            <person name="Pickel B."/>
            <person name="Atanasova L."/>
            <person name="Karlsson M."/>
            <person name="Huettel B."/>
            <person name="Barry K.W."/>
            <person name="Haridas S."/>
            <person name="Chen C."/>
            <person name="Bauer D."/>
            <person name="Andreopoulos W."/>
            <person name="Pangilinan J."/>
            <person name="LaButti K."/>
            <person name="Riley R."/>
            <person name="Lipzen A."/>
            <person name="Clum A."/>
            <person name="Drula E."/>
            <person name="Henrissat B."/>
            <person name="Kohler A."/>
            <person name="Grigoriev I.V."/>
            <person name="Martin F.M."/>
            <person name="Hacquard S."/>
        </authorList>
    </citation>
    <scope>NUCLEOTIDE SEQUENCE [LARGE SCALE GENOMIC DNA]</scope>
    <source>
        <strain evidence="1 2">MPI-SDFR-AT-0079</strain>
    </source>
</reference>
<comment type="caution">
    <text evidence="1">The sequence shown here is derived from an EMBL/GenBank/DDBJ whole genome shotgun (WGS) entry which is preliminary data.</text>
</comment>
<protein>
    <submittedName>
        <fullName evidence="1">Required for respiratory growth protein 9, mitochondrial</fullName>
    </submittedName>
</protein>
<evidence type="ECO:0000313" key="1">
    <source>
        <dbReference type="EMBL" id="KAH6622785.1"/>
    </source>
</evidence>
<accession>A0ACB7NWV9</accession>
<dbReference type="Proteomes" id="UP000724584">
    <property type="component" value="Unassembled WGS sequence"/>
</dbReference>
<proteinExistence type="predicted"/>
<name>A0ACB7NWV9_9PEZI</name>
<dbReference type="EMBL" id="JAGIZQ010000006">
    <property type="protein sequence ID" value="KAH6622785.1"/>
    <property type="molecule type" value="Genomic_DNA"/>
</dbReference>
<evidence type="ECO:0000313" key="2">
    <source>
        <dbReference type="Proteomes" id="UP000724584"/>
    </source>
</evidence>
<keyword evidence="2" id="KW-1185">Reference proteome</keyword>